<sequence length="510" mass="58475">MQNAATRGEAEAAAGDLAAQLERNNISRRALHGIHLRSRSSYNMNAMQNAAARRDRLSELPDNILLDILERVNTLDALRTCTLSKRLMRLPAMFSRFDIDIGSLTCHHNEASHGNLTVDHLVRYNNIVASVTEKILCARNLEIPTIHKLRVTCYLRPDECLPITRAFADTMATHKVDNAEFVPLVEKSFSECTLGNLLCNAKRFNICLGDCPAAFAGLTSLWLSYMRFRELDISNILSTCKRLKHLRLLCCDGGYRRVLLVEHDQLVELNIEKGQFERVHLSRAPKLQRLTCDGWCYPAPLAFGYVPQLSKLSLVKRGISSTFMLQLSHLLANVPSIRDLHLDFQSEKIWVVPECSKLLTPVLRKLEIVNLDNLPEGCDIAWTMFILEAAPCLRELCIRVWDHWCEMVREQDDDRRKHGYCEKANVEWRPLAPGFKHMNLLKLTIYGFQPDESMVRYVRRIREVAVNIREISLHDRKACGRCGDMDPKTKVITRCRVYPNNLKVRRMISI</sequence>
<organism evidence="1 2">
    <name type="scientific">Avena sativa</name>
    <name type="common">Oat</name>
    <dbReference type="NCBI Taxonomy" id="4498"/>
    <lineage>
        <taxon>Eukaryota</taxon>
        <taxon>Viridiplantae</taxon>
        <taxon>Streptophyta</taxon>
        <taxon>Embryophyta</taxon>
        <taxon>Tracheophyta</taxon>
        <taxon>Spermatophyta</taxon>
        <taxon>Magnoliopsida</taxon>
        <taxon>Liliopsida</taxon>
        <taxon>Poales</taxon>
        <taxon>Poaceae</taxon>
        <taxon>BOP clade</taxon>
        <taxon>Pooideae</taxon>
        <taxon>Poodae</taxon>
        <taxon>Poeae</taxon>
        <taxon>Poeae Chloroplast Group 1 (Aveneae type)</taxon>
        <taxon>Aveninae</taxon>
        <taxon>Avena</taxon>
    </lineage>
</organism>
<reference evidence="1" key="1">
    <citation type="submission" date="2021-05" db="EMBL/GenBank/DDBJ databases">
        <authorList>
            <person name="Scholz U."/>
            <person name="Mascher M."/>
            <person name="Fiebig A."/>
        </authorList>
    </citation>
    <scope>NUCLEOTIDE SEQUENCE [LARGE SCALE GENOMIC DNA]</scope>
</reference>
<proteinExistence type="predicted"/>
<protein>
    <submittedName>
        <fullName evidence="1">Uncharacterized protein</fullName>
    </submittedName>
</protein>
<dbReference type="Proteomes" id="UP001732700">
    <property type="component" value="Chromosome 7C"/>
</dbReference>
<evidence type="ECO:0000313" key="1">
    <source>
        <dbReference type="EnsemblPlants" id="AVESA.00010b.r2.7CG0655840.2.CDS"/>
    </source>
</evidence>
<accession>A0ACD5ZXS2</accession>
<name>A0ACD5ZXS2_AVESA</name>
<dbReference type="EnsemblPlants" id="AVESA.00010b.r2.7CG0655840.2">
    <property type="protein sequence ID" value="AVESA.00010b.r2.7CG0655840.2.CDS"/>
    <property type="gene ID" value="AVESA.00010b.r2.7CG0655840"/>
</dbReference>
<keyword evidence="2" id="KW-1185">Reference proteome</keyword>
<reference evidence="1" key="2">
    <citation type="submission" date="2025-09" db="UniProtKB">
        <authorList>
            <consortium name="EnsemblPlants"/>
        </authorList>
    </citation>
    <scope>IDENTIFICATION</scope>
</reference>
<evidence type="ECO:0000313" key="2">
    <source>
        <dbReference type="Proteomes" id="UP001732700"/>
    </source>
</evidence>